<organism evidence="2 3">
    <name type="scientific">Paenibacillus vulneris</name>
    <dbReference type="NCBI Taxonomy" id="1133364"/>
    <lineage>
        <taxon>Bacteria</taxon>
        <taxon>Bacillati</taxon>
        <taxon>Bacillota</taxon>
        <taxon>Bacilli</taxon>
        <taxon>Bacillales</taxon>
        <taxon>Paenibacillaceae</taxon>
        <taxon>Paenibacillus</taxon>
    </lineage>
</organism>
<proteinExistence type="predicted"/>
<gene>
    <name evidence="2" type="ORF">ACFQ4B_17830</name>
</gene>
<dbReference type="Pfam" id="PF13443">
    <property type="entry name" value="HTH_26"/>
    <property type="match status" value="1"/>
</dbReference>
<sequence length="79" mass="9118">MSISLAIKFKLAEVLEENNITKNALAREAKIRPNLVYEMCNNETKRIELETFNKVMTTLNELAGEGKKIKIEDIMEFIE</sequence>
<reference evidence="3" key="1">
    <citation type="journal article" date="2019" name="Int. J. Syst. Evol. Microbiol.">
        <title>The Global Catalogue of Microorganisms (GCM) 10K type strain sequencing project: providing services to taxonomists for standard genome sequencing and annotation.</title>
        <authorList>
            <consortium name="The Broad Institute Genomics Platform"/>
            <consortium name="The Broad Institute Genome Sequencing Center for Infectious Disease"/>
            <person name="Wu L."/>
            <person name="Ma J."/>
        </authorList>
    </citation>
    <scope>NUCLEOTIDE SEQUENCE [LARGE SCALE GENOMIC DNA]</scope>
    <source>
        <strain evidence="3">CCUG 53270</strain>
    </source>
</reference>
<dbReference type="Proteomes" id="UP001597180">
    <property type="component" value="Unassembled WGS sequence"/>
</dbReference>
<feature type="domain" description="HTH cro/C1-type" evidence="1">
    <location>
        <begin position="10"/>
        <end position="60"/>
    </location>
</feature>
<name>A0ABW3UNW1_9BACL</name>
<evidence type="ECO:0000313" key="2">
    <source>
        <dbReference type="EMBL" id="MFD1221984.1"/>
    </source>
</evidence>
<protein>
    <submittedName>
        <fullName evidence="2">Helix-turn-helix domain-containing protein</fullName>
    </submittedName>
</protein>
<accession>A0ABW3UNW1</accession>
<comment type="caution">
    <text evidence="2">The sequence shown here is derived from an EMBL/GenBank/DDBJ whole genome shotgun (WGS) entry which is preliminary data.</text>
</comment>
<keyword evidence="3" id="KW-1185">Reference proteome</keyword>
<dbReference type="EMBL" id="JBHTLU010000019">
    <property type="protein sequence ID" value="MFD1221984.1"/>
    <property type="molecule type" value="Genomic_DNA"/>
</dbReference>
<evidence type="ECO:0000259" key="1">
    <source>
        <dbReference type="Pfam" id="PF13443"/>
    </source>
</evidence>
<dbReference type="SUPFAM" id="SSF47413">
    <property type="entry name" value="lambda repressor-like DNA-binding domains"/>
    <property type="match status" value="1"/>
</dbReference>
<dbReference type="Gene3D" id="1.10.260.40">
    <property type="entry name" value="lambda repressor-like DNA-binding domains"/>
    <property type="match status" value="1"/>
</dbReference>
<evidence type="ECO:0000313" key="3">
    <source>
        <dbReference type="Proteomes" id="UP001597180"/>
    </source>
</evidence>
<dbReference type="RefSeq" id="WP_345586286.1">
    <property type="nucleotide sequence ID" value="NZ_BAABJG010000003.1"/>
</dbReference>
<dbReference type="InterPro" id="IPR010982">
    <property type="entry name" value="Lambda_DNA-bd_dom_sf"/>
</dbReference>
<dbReference type="InterPro" id="IPR001387">
    <property type="entry name" value="Cro/C1-type_HTH"/>
</dbReference>